<keyword evidence="3" id="KW-1185">Reference proteome</keyword>
<sequence length="190" mass="20244">MPVKVRTIVVAVAVVMSAVGLPQAAAASPAGGSRPGMATFQGRVIDLSKGWQGAQSCLVYAALDTRCFATRAEAEVALGYTRERDPLYQSTWGSAGPLGVLAAPSCPGGWLCLYEHTNGEGRALQFRDEYWQYLSNWNFAGRTSSWRNAQAGGDTGYLAMYNRSTAYVCTAGSYANSMGSLNDQAFMVNG</sequence>
<reference evidence="2 3" key="2">
    <citation type="submission" date="2020-03" db="EMBL/GenBank/DDBJ databases">
        <authorList>
            <person name="Ichikawa N."/>
            <person name="Kimura A."/>
            <person name="Kitahashi Y."/>
            <person name="Uohara A."/>
        </authorList>
    </citation>
    <scope>NUCLEOTIDE SEQUENCE [LARGE SCALE GENOMIC DNA]</scope>
    <source>
        <strain evidence="2 3">NBRC 108639</strain>
    </source>
</reference>
<feature type="signal peptide" evidence="1">
    <location>
        <begin position="1"/>
        <end position="26"/>
    </location>
</feature>
<dbReference type="Pfam" id="PF03995">
    <property type="entry name" value="Inhibitor_I36"/>
    <property type="match status" value="1"/>
</dbReference>
<dbReference type="RefSeq" id="WP_173054820.1">
    <property type="nucleotide sequence ID" value="NZ_BAABGO010000075.1"/>
</dbReference>
<organism evidence="2 3">
    <name type="scientific">Phytohabitans houttuyneae</name>
    <dbReference type="NCBI Taxonomy" id="1076126"/>
    <lineage>
        <taxon>Bacteria</taxon>
        <taxon>Bacillati</taxon>
        <taxon>Actinomycetota</taxon>
        <taxon>Actinomycetes</taxon>
        <taxon>Micromonosporales</taxon>
        <taxon>Micromonosporaceae</taxon>
    </lineage>
</organism>
<evidence type="ECO:0000313" key="3">
    <source>
        <dbReference type="Proteomes" id="UP000482800"/>
    </source>
</evidence>
<dbReference type="AlphaFoldDB" id="A0A6V8K162"/>
<proteinExistence type="predicted"/>
<evidence type="ECO:0000313" key="2">
    <source>
        <dbReference type="EMBL" id="GFJ77424.1"/>
    </source>
</evidence>
<evidence type="ECO:0000256" key="1">
    <source>
        <dbReference type="SAM" id="SignalP"/>
    </source>
</evidence>
<comment type="caution">
    <text evidence="2">The sequence shown here is derived from an EMBL/GenBank/DDBJ whole genome shotgun (WGS) entry which is preliminary data.</text>
</comment>
<evidence type="ECO:0008006" key="4">
    <source>
        <dbReference type="Google" id="ProtNLM"/>
    </source>
</evidence>
<reference evidence="2 3" key="1">
    <citation type="submission" date="2020-03" db="EMBL/GenBank/DDBJ databases">
        <title>Whole genome shotgun sequence of Phytohabitans houttuyneae NBRC 108639.</title>
        <authorList>
            <person name="Komaki H."/>
            <person name="Tamura T."/>
        </authorList>
    </citation>
    <scope>NUCLEOTIDE SEQUENCE [LARGE SCALE GENOMIC DNA]</scope>
    <source>
        <strain evidence="2 3">NBRC 108639</strain>
    </source>
</reference>
<protein>
    <recommendedName>
        <fullName evidence="4">Peptidase inhibitor family I36</fullName>
    </recommendedName>
</protein>
<dbReference type="EMBL" id="BLPF01000001">
    <property type="protein sequence ID" value="GFJ77424.1"/>
    <property type="molecule type" value="Genomic_DNA"/>
</dbReference>
<gene>
    <name evidence="2" type="ORF">Phou_016040</name>
</gene>
<accession>A0A6V8K162</accession>
<name>A0A6V8K162_9ACTN</name>
<dbReference type="Proteomes" id="UP000482800">
    <property type="component" value="Unassembled WGS sequence"/>
</dbReference>
<keyword evidence="1" id="KW-0732">Signal</keyword>
<feature type="chain" id="PRO_5038862504" description="Peptidase inhibitor family I36" evidence="1">
    <location>
        <begin position="27"/>
        <end position="190"/>
    </location>
</feature>